<dbReference type="InterPro" id="IPR003593">
    <property type="entry name" value="AAA+_ATPase"/>
</dbReference>
<keyword evidence="1" id="KW-0813">Transport</keyword>
<dbReference type="AlphaFoldDB" id="A0A4U0QCH2"/>
<keyword evidence="3" id="KW-0547">Nucleotide-binding</keyword>
<evidence type="ECO:0000259" key="6">
    <source>
        <dbReference type="PROSITE" id="PS50893"/>
    </source>
</evidence>
<dbReference type="GO" id="GO:0005524">
    <property type="term" value="F:ATP binding"/>
    <property type="evidence" value="ECO:0007669"/>
    <property type="project" value="UniProtKB-KW"/>
</dbReference>
<gene>
    <name evidence="7" type="ORF">FAZ21_02180</name>
</gene>
<evidence type="ECO:0000313" key="8">
    <source>
        <dbReference type="Proteomes" id="UP000310016"/>
    </source>
</evidence>
<protein>
    <submittedName>
        <fullName evidence="7">ABC transporter ATP-binding protein</fullName>
    </submittedName>
</protein>
<dbReference type="SMART" id="SM00382">
    <property type="entry name" value="AAA"/>
    <property type="match status" value="1"/>
</dbReference>
<accession>A0A4U0QCH2</accession>
<dbReference type="SUPFAM" id="SSF52540">
    <property type="entry name" value="P-loop containing nucleoside triphosphate hydrolases"/>
    <property type="match status" value="1"/>
</dbReference>
<keyword evidence="4 7" id="KW-0067">ATP-binding</keyword>
<keyword evidence="2" id="KW-0472">Membrane</keyword>
<dbReference type="InterPro" id="IPR027417">
    <property type="entry name" value="P-loop_NTPase"/>
</dbReference>
<keyword evidence="8" id="KW-1185">Reference proteome</keyword>
<dbReference type="EMBL" id="SUMF01000001">
    <property type="protein sequence ID" value="TJZ79115.1"/>
    <property type="molecule type" value="Genomic_DNA"/>
</dbReference>
<evidence type="ECO:0000313" key="7">
    <source>
        <dbReference type="EMBL" id="TJZ79115.1"/>
    </source>
</evidence>
<evidence type="ECO:0000256" key="2">
    <source>
        <dbReference type="ARBA" id="ARBA00022475"/>
    </source>
</evidence>
<dbReference type="RefSeq" id="WP_136771629.1">
    <property type="nucleotide sequence ID" value="NZ_CP156074.1"/>
</dbReference>
<sequence length="270" mass="29056">MPNPVVRFDGVRFAYGETDILRDVSLSVVPGQVVAIMGGSGSGKTTLLRLIGGQLRANAGRVEVDGEDMATLSESALYERRKKLGMLFQFGALFTDLSVFDNVAFPLRERTDLPESMVRDLVLMKLQAVGLRGAAKLMPAELSGGMARRVALARAIALDPRVMLYDEPFTGLDPISLSTIGSLIRELNDALGAASIVVTHDVAESLAIVDYVYFLAEGRVIAEGTPDSVRESAHPFVRQFVGGEKDGPLPFHKPAGPYATDLGLEDGRHD</sequence>
<dbReference type="OrthoDB" id="9802264at2"/>
<evidence type="ECO:0000256" key="4">
    <source>
        <dbReference type="ARBA" id="ARBA00022840"/>
    </source>
</evidence>
<dbReference type="Proteomes" id="UP000310016">
    <property type="component" value="Unassembled WGS sequence"/>
</dbReference>
<evidence type="ECO:0000256" key="5">
    <source>
        <dbReference type="SAM" id="MobiDB-lite"/>
    </source>
</evidence>
<keyword evidence="2" id="KW-1003">Cell membrane</keyword>
<evidence type="ECO:0000256" key="3">
    <source>
        <dbReference type="ARBA" id="ARBA00022741"/>
    </source>
</evidence>
<dbReference type="PANTHER" id="PTHR43023">
    <property type="entry name" value="PROTEIN TRIGALACTOSYLDIACYLGLYCEROL 3, CHLOROPLASTIC"/>
    <property type="match status" value="1"/>
</dbReference>
<name>A0A4U0QCH2_9NEIS</name>
<dbReference type="InterPro" id="IPR003439">
    <property type="entry name" value="ABC_transporter-like_ATP-bd"/>
</dbReference>
<dbReference type="PROSITE" id="PS50893">
    <property type="entry name" value="ABC_TRANSPORTER_2"/>
    <property type="match status" value="1"/>
</dbReference>
<comment type="caution">
    <text evidence="7">The sequence shown here is derived from an EMBL/GenBank/DDBJ whole genome shotgun (WGS) entry which is preliminary data.</text>
</comment>
<feature type="region of interest" description="Disordered" evidence="5">
    <location>
        <begin position="245"/>
        <end position="270"/>
    </location>
</feature>
<dbReference type="PROSITE" id="PS00211">
    <property type="entry name" value="ABC_TRANSPORTER_1"/>
    <property type="match status" value="1"/>
</dbReference>
<evidence type="ECO:0000256" key="1">
    <source>
        <dbReference type="ARBA" id="ARBA00022448"/>
    </source>
</evidence>
<proteinExistence type="predicted"/>
<dbReference type="InterPro" id="IPR017871">
    <property type="entry name" value="ABC_transporter-like_CS"/>
</dbReference>
<dbReference type="CDD" id="cd03261">
    <property type="entry name" value="ABC_Org_Solvent_Resistant"/>
    <property type="match status" value="1"/>
</dbReference>
<dbReference type="GO" id="GO:0016887">
    <property type="term" value="F:ATP hydrolysis activity"/>
    <property type="evidence" value="ECO:0007669"/>
    <property type="project" value="InterPro"/>
</dbReference>
<dbReference type="PANTHER" id="PTHR43023:SF6">
    <property type="entry name" value="INTERMEMBRANE PHOSPHOLIPID TRANSPORT SYSTEM ATP-BINDING PROTEIN MLAF"/>
    <property type="match status" value="1"/>
</dbReference>
<reference evidence="7 8" key="1">
    <citation type="submission" date="2019-04" db="EMBL/GenBank/DDBJ databases">
        <title>Chitiniphilus eburnea sp. nov., a novel chitinolytic bacterium isolated from aquaculture sludge.</title>
        <authorList>
            <person name="Sheng M."/>
        </authorList>
    </citation>
    <scope>NUCLEOTIDE SEQUENCE [LARGE SCALE GENOMIC DNA]</scope>
    <source>
        <strain evidence="7 8">HX-2-15</strain>
    </source>
</reference>
<dbReference type="Gene3D" id="3.40.50.300">
    <property type="entry name" value="P-loop containing nucleotide triphosphate hydrolases"/>
    <property type="match status" value="1"/>
</dbReference>
<dbReference type="Pfam" id="PF00005">
    <property type="entry name" value="ABC_tran"/>
    <property type="match status" value="1"/>
</dbReference>
<organism evidence="7 8">
    <name type="scientific">Chitiniphilus eburneus</name>
    <dbReference type="NCBI Taxonomy" id="2571148"/>
    <lineage>
        <taxon>Bacteria</taxon>
        <taxon>Pseudomonadati</taxon>
        <taxon>Pseudomonadota</taxon>
        <taxon>Betaproteobacteria</taxon>
        <taxon>Neisseriales</taxon>
        <taxon>Chitinibacteraceae</taxon>
        <taxon>Chitiniphilus</taxon>
    </lineage>
</organism>
<feature type="domain" description="ABC transporter" evidence="6">
    <location>
        <begin position="6"/>
        <end position="242"/>
    </location>
</feature>